<feature type="region of interest" description="Disordered" evidence="4">
    <location>
        <begin position="899"/>
        <end position="918"/>
    </location>
</feature>
<dbReference type="InterPro" id="IPR002110">
    <property type="entry name" value="Ankyrin_rpt"/>
</dbReference>
<evidence type="ECO:0000256" key="2">
    <source>
        <dbReference type="ARBA" id="ARBA00023043"/>
    </source>
</evidence>
<name>A0ABN9T6M3_9DINO</name>
<keyword evidence="2 3" id="KW-0040">ANK repeat</keyword>
<feature type="repeat" description="ANK" evidence="3">
    <location>
        <begin position="1574"/>
        <end position="1606"/>
    </location>
</feature>
<comment type="caution">
    <text evidence="5">The sequence shown here is derived from an EMBL/GenBank/DDBJ whole genome shotgun (WGS) entry which is preliminary data.</text>
</comment>
<feature type="repeat" description="ANK" evidence="3">
    <location>
        <begin position="1540"/>
        <end position="1572"/>
    </location>
</feature>
<feature type="compositionally biased region" description="Low complexity" evidence="4">
    <location>
        <begin position="831"/>
        <end position="842"/>
    </location>
</feature>
<organism evidence="5 6">
    <name type="scientific">Prorocentrum cordatum</name>
    <dbReference type="NCBI Taxonomy" id="2364126"/>
    <lineage>
        <taxon>Eukaryota</taxon>
        <taxon>Sar</taxon>
        <taxon>Alveolata</taxon>
        <taxon>Dinophyceae</taxon>
        <taxon>Prorocentrales</taxon>
        <taxon>Prorocentraceae</taxon>
        <taxon>Prorocentrum</taxon>
    </lineage>
</organism>
<keyword evidence="1" id="KW-0677">Repeat</keyword>
<dbReference type="EMBL" id="CAUYUJ010014394">
    <property type="protein sequence ID" value="CAK0840721.1"/>
    <property type="molecule type" value="Genomic_DNA"/>
</dbReference>
<feature type="non-terminal residue" evidence="5">
    <location>
        <position position="1683"/>
    </location>
</feature>
<evidence type="ECO:0000313" key="5">
    <source>
        <dbReference type="EMBL" id="CAK0840721.1"/>
    </source>
</evidence>
<gene>
    <name evidence="5" type="ORF">PCOR1329_LOCUS36085</name>
</gene>
<dbReference type="Proteomes" id="UP001189429">
    <property type="component" value="Unassembled WGS sequence"/>
</dbReference>
<dbReference type="PROSITE" id="PS50297">
    <property type="entry name" value="ANK_REP_REGION"/>
    <property type="match status" value="2"/>
</dbReference>
<evidence type="ECO:0000256" key="3">
    <source>
        <dbReference type="PROSITE-ProRule" id="PRU00023"/>
    </source>
</evidence>
<feature type="region of interest" description="Disordered" evidence="4">
    <location>
        <begin position="826"/>
        <end position="892"/>
    </location>
</feature>
<feature type="compositionally biased region" description="Basic and acidic residues" evidence="4">
    <location>
        <begin position="846"/>
        <end position="856"/>
    </location>
</feature>
<dbReference type="SMART" id="SM00248">
    <property type="entry name" value="ANK"/>
    <property type="match status" value="2"/>
</dbReference>
<dbReference type="PANTHER" id="PTHR24171:SF9">
    <property type="entry name" value="ANKYRIN REPEAT DOMAIN-CONTAINING PROTEIN 39"/>
    <property type="match status" value="1"/>
</dbReference>
<evidence type="ECO:0000256" key="4">
    <source>
        <dbReference type="SAM" id="MobiDB-lite"/>
    </source>
</evidence>
<evidence type="ECO:0000256" key="1">
    <source>
        <dbReference type="ARBA" id="ARBA00022737"/>
    </source>
</evidence>
<dbReference type="Gene3D" id="1.25.40.20">
    <property type="entry name" value="Ankyrin repeat-containing domain"/>
    <property type="match status" value="1"/>
</dbReference>
<reference evidence="5" key="1">
    <citation type="submission" date="2023-10" db="EMBL/GenBank/DDBJ databases">
        <authorList>
            <person name="Chen Y."/>
            <person name="Shah S."/>
            <person name="Dougan E. K."/>
            <person name="Thang M."/>
            <person name="Chan C."/>
        </authorList>
    </citation>
    <scope>NUCLEOTIDE SEQUENCE [LARGE SCALE GENOMIC DNA]</scope>
</reference>
<protein>
    <submittedName>
        <fullName evidence="5">Uncharacterized protein</fullName>
    </submittedName>
</protein>
<dbReference type="SUPFAM" id="SSF48403">
    <property type="entry name" value="Ankyrin repeat"/>
    <property type="match status" value="1"/>
</dbReference>
<dbReference type="Pfam" id="PF12796">
    <property type="entry name" value="Ank_2"/>
    <property type="match status" value="1"/>
</dbReference>
<keyword evidence="6" id="KW-1185">Reference proteome</keyword>
<dbReference type="InterPro" id="IPR036770">
    <property type="entry name" value="Ankyrin_rpt-contain_sf"/>
</dbReference>
<proteinExistence type="predicted"/>
<dbReference type="PROSITE" id="PS50088">
    <property type="entry name" value="ANK_REPEAT"/>
    <property type="match status" value="2"/>
</dbReference>
<evidence type="ECO:0000313" key="6">
    <source>
        <dbReference type="Proteomes" id="UP001189429"/>
    </source>
</evidence>
<accession>A0ABN9T6M3</accession>
<dbReference type="PANTHER" id="PTHR24171">
    <property type="entry name" value="ANKYRIN REPEAT DOMAIN-CONTAINING PROTEIN 39-RELATED"/>
    <property type="match status" value="1"/>
</dbReference>
<sequence>MSFGGWLAQEAQHTASQGALLWAARTECPPCTCKPSLACGAGQEALRLDCPAPAGAWPLSAVLLALVCGLGAGAALGRLFAPPAPTQTATRFERLEEEARRGCRASDSMSAAAVAAAGHPLATLGLDEGDFVLIRYQVGGARIWHERLLLAFKATAPFGTGILTPDGHGYVEAITTGDVDVADFSPAAAAPGGALAPMMVAAPAAGAPQAAVPAAGAAPAAAPWPPWLERPALLAWARAVWRTLSRRMQAVVLDPQGVRYIDFRAAAVRMHELPWADWPLKGPRTLLWVLNYICRNGGTPLGRHLKWKVEAYLDEEDPGAPGRLGLVASATFSHCPSRRLQLRAGWSLSAAAQLGAVVFVPIVKIARQRQAIMHIESSIRELGAPPPEFTDIRAAQDGAFRELLSCANLHGSGAASPSPYVRDRVAWPAGGAAPVDLIDLAQPQDRAWLEGWQSHMLRDRHAAEALAQSACPRGPYCDPGLVRDASIYGQFLIQMHQRQMVTFAADNGLPHSAPADGMHISTCDLECAFYHMRLPCRMETMFTLPSISAAMLQELGLIDLDFDPSTRATPMVTVLPMGFSWALHFCQSAARAVLAASGHERTMTALDGQPGAVVTDPVSVGVGAYVDNILAFGADRSAVDRAMARLAAAFRARGLPVHESEPAARDAEFLGLSLKHGRFLRIKPRNIWRLHAAISGLLRRGWCSGHMVRAVLGRATWSSTMRREAFTVPRSAYSFAAAHGERQGRIWASAAKELVTIRDLLPLLHCDLASGWHHTVTASDASPFGLGVMRRRAPRAVCAAVGRCSERWRFRVEGGHQARIRSLREGGLDQPSPASENAAPANCHSTSERLKPDVQHDSPAGLHSRPPPSGTSDARRDPQGQHGGPHGELMGQHVDPYEELTGKHEDPYDSMGQHGEPYDELMGFNEVLAQPPSGATRAHPDAVLGDPWEMDEVPGHITREGAWSSVSAQSVSTGANILYLEEEALVTSHRHQLRSLGAHGARLVALVDNLPLALACAKGRVRSQHLRSRLNQLCALSLATGPRLFVRWIAPETQLIPSAEGSSAGSTAIVSSVMRGLAMGAAVLAPLFTHPREARATPRRAGPTPSARTRHRAKLASAAARGRTLVGPMTLLEQLAARPTTEALYRQLLQTFIAHCSDRRRDWGNLSELDDLLAEYFTPRYISGAAASVGSQTVAALAHFTPGIPRQASSLLPVGVAEAPMAAWLTIAFSAYLRPAEAQRLTTDCISQPSAMADAHAFGDLVAQNFCLPVEKGFLGAKLQQLIPASLAAAVLSGPDSKPRRVRTRTQAMGISGLSTSEAARLATVLPYGVWDLICVCLACCTFGGQCLYLSSPAVKRLRRRAEGMLTDALARIGSDADPRKGMSGSALKYWDGFHTEARMRGSRPWDLQTPVVEPLRLALRAAAECGADIKLRVRGEAAMLQVLQRLLQNLLDWQEASEADMAETLDGAAAALRAVELQDPGGVQRVLEQVHAKIHRAALRELPQTPAEFHDVVADGDLEMCGWYLDRQQANPSALDPKTGLPPLVTAARAGDLAMCRLLLGHGADVDGRGAPDGCSALHWAAHQRSTRVATMLLEGGANPRLQDKRGQDALMKLVRRDFDGPAAGCAWTWEVLQDQRLAGPELRSVDVSDIESAMVAAEADADCVGFSIGQVGGRRWRRRRR</sequence>